<feature type="compositionally biased region" description="Basic and acidic residues" evidence="1">
    <location>
        <begin position="13"/>
        <end position="31"/>
    </location>
</feature>
<evidence type="ECO:0000256" key="1">
    <source>
        <dbReference type="SAM" id="MobiDB-lite"/>
    </source>
</evidence>
<reference evidence="2 3" key="1">
    <citation type="journal article" date="2016" name="Genome Announc.">
        <title>Draft Genome Sequence of Planomonospora sphaerica JCM9374, a Rare Actinomycete.</title>
        <authorList>
            <person name="Dohra H."/>
            <person name="Suzuki T."/>
            <person name="Inoue Y."/>
            <person name="Kodani S."/>
        </authorList>
    </citation>
    <scope>NUCLEOTIDE SEQUENCE [LARGE SCALE GENOMIC DNA]</scope>
    <source>
        <strain evidence="2 3">JCM 9374</strain>
    </source>
</reference>
<protein>
    <submittedName>
        <fullName evidence="2">Transposase</fullName>
    </submittedName>
</protein>
<dbReference type="Proteomes" id="UP000077701">
    <property type="component" value="Unassembled WGS sequence"/>
</dbReference>
<organism evidence="2 3">
    <name type="scientific">Planomonospora sphaerica</name>
    <dbReference type="NCBI Taxonomy" id="161355"/>
    <lineage>
        <taxon>Bacteria</taxon>
        <taxon>Bacillati</taxon>
        <taxon>Actinomycetota</taxon>
        <taxon>Actinomycetes</taxon>
        <taxon>Streptosporangiales</taxon>
        <taxon>Streptosporangiaceae</taxon>
        <taxon>Planomonospora</taxon>
    </lineage>
</organism>
<sequence>METCPRHRGLTRLSRDQRTRDYAERRTGEGKTKKEIIRCLKRYVAREVFPIIAAALSPAPNPAITA</sequence>
<proteinExistence type="predicted"/>
<name>A0A171DKV4_9ACTN</name>
<comment type="caution">
    <text evidence="2">The sequence shown here is derived from an EMBL/GenBank/DDBJ whole genome shotgun (WGS) entry which is preliminary data.</text>
</comment>
<accession>A0A171DKV4</accession>
<dbReference type="EMBL" id="BDCX01000013">
    <property type="protein sequence ID" value="GAT69460.1"/>
    <property type="molecule type" value="Genomic_DNA"/>
</dbReference>
<evidence type="ECO:0000313" key="2">
    <source>
        <dbReference type="EMBL" id="GAT69460.1"/>
    </source>
</evidence>
<feature type="region of interest" description="Disordered" evidence="1">
    <location>
        <begin position="1"/>
        <end position="31"/>
    </location>
</feature>
<evidence type="ECO:0000313" key="3">
    <source>
        <dbReference type="Proteomes" id="UP000077701"/>
    </source>
</evidence>
<gene>
    <name evidence="2" type="ORF">PS9374_05135</name>
</gene>
<dbReference type="AlphaFoldDB" id="A0A171DKV4"/>
<feature type="compositionally biased region" description="Basic residues" evidence="1">
    <location>
        <begin position="1"/>
        <end position="10"/>
    </location>
</feature>
<keyword evidence="3" id="KW-1185">Reference proteome</keyword>
<reference evidence="3" key="2">
    <citation type="submission" date="2016-04" db="EMBL/GenBank/DDBJ databases">
        <title>Planomonospora sphaerica JCM9374 whole genome shotgun sequence.</title>
        <authorList>
            <person name="Suzuki T."/>
            <person name="Dohra H."/>
            <person name="Kodani S."/>
        </authorList>
    </citation>
    <scope>NUCLEOTIDE SEQUENCE [LARGE SCALE GENOMIC DNA]</scope>
    <source>
        <strain evidence="3">JCM 9374</strain>
    </source>
</reference>
<dbReference type="STRING" id="161355.PS9374_05135"/>